<dbReference type="InterPro" id="IPR050482">
    <property type="entry name" value="Sensor_HK_TwoCompSys"/>
</dbReference>
<proteinExistence type="predicted"/>
<evidence type="ECO:0000259" key="8">
    <source>
        <dbReference type="PROSITE" id="PS50109"/>
    </source>
</evidence>
<evidence type="ECO:0000313" key="9">
    <source>
        <dbReference type="EMBL" id="MBB3841994.1"/>
    </source>
</evidence>
<evidence type="ECO:0000256" key="3">
    <source>
        <dbReference type="ARBA" id="ARBA00022679"/>
    </source>
</evidence>
<feature type="transmembrane region" description="Helical" evidence="6">
    <location>
        <begin position="392"/>
        <end position="416"/>
    </location>
</feature>
<dbReference type="PROSITE" id="PS50109">
    <property type="entry name" value="HIS_KIN"/>
    <property type="match status" value="1"/>
</dbReference>
<keyword evidence="6" id="KW-1133">Transmembrane helix</keyword>
<dbReference type="PANTHER" id="PTHR24421">
    <property type="entry name" value="NITRATE/NITRITE SENSOR PROTEIN NARX-RELATED"/>
    <property type="match status" value="1"/>
</dbReference>
<dbReference type="CDD" id="cd16917">
    <property type="entry name" value="HATPase_UhpB-NarQ-NarX-like"/>
    <property type="match status" value="1"/>
</dbReference>
<evidence type="ECO:0000313" key="10">
    <source>
        <dbReference type="Proteomes" id="UP000541352"/>
    </source>
</evidence>
<evidence type="ECO:0000256" key="1">
    <source>
        <dbReference type="ARBA" id="ARBA00000085"/>
    </source>
</evidence>
<keyword evidence="3" id="KW-0808">Transferase</keyword>
<feature type="transmembrane region" description="Helical" evidence="6">
    <location>
        <begin position="234"/>
        <end position="251"/>
    </location>
</feature>
<dbReference type="SUPFAM" id="SSF55874">
    <property type="entry name" value="ATPase domain of HSP90 chaperone/DNA topoisomerase II/histidine kinase"/>
    <property type="match status" value="1"/>
</dbReference>
<evidence type="ECO:0000256" key="5">
    <source>
        <dbReference type="ARBA" id="ARBA00023012"/>
    </source>
</evidence>
<keyword evidence="6" id="KW-0472">Membrane</keyword>
<dbReference type="Gene3D" id="3.30.565.10">
    <property type="entry name" value="Histidine kinase-like ATPase, C-terminal domain"/>
    <property type="match status" value="1"/>
</dbReference>
<sequence length="627" mass="71603">MRQLLRRLIRWSVAVLCCLCVGQSCTSPIAPPKPPPASVLIDANFSTQSLNEQVWVSTKPSVQDLSRPDLKTWFCKNTVKFNQKRESILLGNFRKYPQAWFYVQLINVSSKSQQLVADEFNRIRCDDFEVITAQHGTVRSWGRIGRSTPFSGYPTPFLTYAVPFTIQPKDTINLLIHTQRHYGAHEVNLSISTYENYLSEQIILFLSKVFEIIVFVICALVMFIVGWIFRHKTMAYLGFYLLSVVYVKLNYLGFTDAFTNFTEIGLSGTNANVFALFVSCIAIHPFWMEWMKAVPKNEKVFNGISYSMMGFNLLCVGCYLLPIRFFNTVYAYIDLSLLMLISCLVVLLWMFYCSLLALLKVKIYYMFIALVVIFIPWLLQQSSSIFFGSSPILTYINPLTFIATPVGLSIVTTYLLRKQLISRRKYEENLSYMKDSMDHIRRAEIESIGRTLNNEVGNTLASVLNYLNMKEFKRHVVKDLILDAINDLQLISHNLVKDDSRVLSEKVASLTERLSDTTLTQFTFDDFSEKKFDSLPHTIQQNIYAIIQELLTNVVKHAQAYEVLVQFFTTEGIFRIVVEDDGLGFDTQQVSGGIGLSNIYKRLALINGQLTLDSTPQGTTAIIDISL</sequence>
<organism evidence="9 10">
    <name type="scientific">Runella defluvii</name>
    <dbReference type="NCBI Taxonomy" id="370973"/>
    <lineage>
        <taxon>Bacteria</taxon>
        <taxon>Pseudomonadati</taxon>
        <taxon>Bacteroidota</taxon>
        <taxon>Cytophagia</taxon>
        <taxon>Cytophagales</taxon>
        <taxon>Spirosomataceae</taxon>
        <taxon>Runella</taxon>
    </lineage>
</organism>
<dbReference type="Pfam" id="PF02518">
    <property type="entry name" value="HATPase_c"/>
    <property type="match status" value="1"/>
</dbReference>
<dbReference type="SMART" id="SM00387">
    <property type="entry name" value="HATPase_c"/>
    <property type="match status" value="1"/>
</dbReference>
<feature type="transmembrane region" description="Helical" evidence="6">
    <location>
        <begin position="271"/>
        <end position="288"/>
    </location>
</feature>
<dbReference type="RefSeq" id="WP_183980031.1">
    <property type="nucleotide sequence ID" value="NZ_JACIBY010000023.1"/>
</dbReference>
<evidence type="ECO:0000256" key="7">
    <source>
        <dbReference type="SAM" id="SignalP"/>
    </source>
</evidence>
<feature type="signal peptide" evidence="7">
    <location>
        <begin position="1"/>
        <end position="26"/>
    </location>
</feature>
<feature type="transmembrane region" description="Helical" evidence="6">
    <location>
        <begin position="300"/>
        <end position="323"/>
    </location>
</feature>
<protein>
    <recommendedName>
        <fullName evidence="2">histidine kinase</fullName>
        <ecNumber evidence="2">2.7.13.3</ecNumber>
    </recommendedName>
</protein>
<feature type="transmembrane region" description="Helical" evidence="6">
    <location>
        <begin position="202"/>
        <end position="227"/>
    </location>
</feature>
<dbReference type="EC" id="2.7.13.3" evidence="2"/>
<gene>
    <name evidence="9" type="ORF">FHS57_006023</name>
</gene>
<evidence type="ECO:0000256" key="4">
    <source>
        <dbReference type="ARBA" id="ARBA00022777"/>
    </source>
</evidence>
<feature type="transmembrane region" description="Helical" evidence="6">
    <location>
        <begin position="329"/>
        <end position="351"/>
    </location>
</feature>
<dbReference type="PROSITE" id="PS51257">
    <property type="entry name" value="PROKAR_LIPOPROTEIN"/>
    <property type="match status" value="1"/>
</dbReference>
<dbReference type="GO" id="GO:0004673">
    <property type="term" value="F:protein histidine kinase activity"/>
    <property type="evidence" value="ECO:0007669"/>
    <property type="project" value="UniProtKB-EC"/>
</dbReference>
<keyword evidence="6" id="KW-0812">Transmembrane</keyword>
<dbReference type="InterPro" id="IPR003594">
    <property type="entry name" value="HATPase_dom"/>
</dbReference>
<feature type="chain" id="PRO_5030617689" description="histidine kinase" evidence="7">
    <location>
        <begin position="27"/>
        <end position="627"/>
    </location>
</feature>
<reference evidence="9 10" key="1">
    <citation type="submission" date="2020-08" db="EMBL/GenBank/DDBJ databases">
        <title>Genomic Encyclopedia of Type Strains, Phase IV (KMG-IV): sequencing the most valuable type-strain genomes for metagenomic binning, comparative biology and taxonomic classification.</title>
        <authorList>
            <person name="Goeker M."/>
        </authorList>
    </citation>
    <scope>NUCLEOTIDE SEQUENCE [LARGE SCALE GENOMIC DNA]</scope>
    <source>
        <strain evidence="9 10">DSM 17976</strain>
    </source>
</reference>
<comment type="catalytic activity">
    <reaction evidence="1">
        <text>ATP + protein L-histidine = ADP + protein N-phospho-L-histidine.</text>
        <dbReference type="EC" id="2.7.13.3"/>
    </reaction>
</comment>
<keyword evidence="7" id="KW-0732">Signal</keyword>
<evidence type="ECO:0000256" key="6">
    <source>
        <dbReference type="SAM" id="Phobius"/>
    </source>
</evidence>
<dbReference type="GO" id="GO:0000160">
    <property type="term" value="P:phosphorelay signal transduction system"/>
    <property type="evidence" value="ECO:0007669"/>
    <property type="project" value="UniProtKB-KW"/>
</dbReference>
<name>A0A7W6ETP8_9BACT</name>
<dbReference type="PANTHER" id="PTHR24421:SF10">
    <property type="entry name" value="NITRATE_NITRITE SENSOR PROTEIN NARQ"/>
    <property type="match status" value="1"/>
</dbReference>
<dbReference type="Proteomes" id="UP000541352">
    <property type="component" value="Unassembled WGS sequence"/>
</dbReference>
<feature type="domain" description="Histidine kinase" evidence="8">
    <location>
        <begin position="543"/>
        <end position="627"/>
    </location>
</feature>
<evidence type="ECO:0000256" key="2">
    <source>
        <dbReference type="ARBA" id="ARBA00012438"/>
    </source>
</evidence>
<comment type="caution">
    <text evidence="9">The sequence shown here is derived from an EMBL/GenBank/DDBJ whole genome shotgun (WGS) entry which is preliminary data.</text>
</comment>
<dbReference type="EMBL" id="JACIBY010000023">
    <property type="protein sequence ID" value="MBB3841994.1"/>
    <property type="molecule type" value="Genomic_DNA"/>
</dbReference>
<accession>A0A7W6ETP8</accession>
<dbReference type="InterPro" id="IPR036890">
    <property type="entry name" value="HATPase_C_sf"/>
</dbReference>
<keyword evidence="4 9" id="KW-0418">Kinase</keyword>
<keyword evidence="10" id="KW-1185">Reference proteome</keyword>
<feature type="transmembrane region" description="Helical" evidence="6">
    <location>
        <begin position="363"/>
        <end position="380"/>
    </location>
</feature>
<keyword evidence="5" id="KW-0902">Two-component regulatory system</keyword>
<dbReference type="InterPro" id="IPR005467">
    <property type="entry name" value="His_kinase_dom"/>
</dbReference>
<dbReference type="AlphaFoldDB" id="A0A7W6ETP8"/>